<gene>
    <name evidence="2" type="ORF">chiPu_0014118</name>
</gene>
<evidence type="ECO:0000313" key="2">
    <source>
        <dbReference type="EMBL" id="GCC35631.1"/>
    </source>
</evidence>
<feature type="compositionally biased region" description="Basic and acidic residues" evidence="1">
    <location>
        <begin position="1"/>
        <end position="10"/>
    </location>
</feature>
<evidence type="ECO:0000256" key="1">
    <source>
        <dbReference type="SAM" id="MobiDB-lite"/>
    </source>
</evidence>
<evidence type="ECO:0000313" key="3">
    <source>
        <dbReference type="Proteomes" id="UP000287033"/>
    </source>
</evidence>
<name>A0A401SYZ9_CHIPU</name>
<accession>A0A401SYZ9</accession>
<protein>
    <submittedName>
        <fullName evidence="2">Uncharacterized protein</fullName>
    </submittedName>
</protein>
<feature type="region of interest" description="Disordered" evidence="1">
    <location>
        <begin position="1"/>
        <end position="51"/>
    </location>
</feature>
<keyword evidence="3" id="KW-1185">Reference proteome</keyword>
<dbReference type="AlphaFoldDB" id="A0A401SYZ9"/>
<dbReference type="Proteomes" id="UP000287033">
    <property type="component" value="Unassembled WGS sequence"/>
</dbReference>
<reference evidence="2 3" key="1">
    <citation type="journal article" date="2018" name="Nat. Ecol. Evol.">
        <title>Shark genomes provide insights into elasmobranch evolution and the origin of vertebrates.</title>
        <authorList>
            <person name="Hara Y"/>
            <person name="Yamaguchi K"/>
            <person name="Onimaru K"/>
            <person name="Kadota M"/>
            <person name="Koyanagi M"/>
            <person name="Keeley SD"/>
            <person name="Tatsumi K"/>
            <person name="Tanaka K"/>
            <person name="Motone F"/>
            <person name="Kageyama Y"/>
            <person name="Nozu R"/>
            <person name="Adachi N"/>
            <person name="Nishimura O"/>
            <person name="Nakagawa R"/>
            <person name="Tanegashima C"/>
            <person name="Kiyatake I"/>
            <person name="Matsumoto R"/>
            <person name="Murakumo K"/>
            <person name="Nishida K"/>
            <person name="Terakita A"/>
            <person name="Kuratani S"/>
            <person name="Sato K"/>
            <person name="Hyodo S Kuraku.S."/>
        </authorList>
    </citation>
    <scope>NUCLEOTIDE SEQUENCE [LARGE SCALE GENOMIC DNA]</scope>
</reference>
<proteinExistence type="predicted"/>
<comment type="caution">
    <text evidence="2">The sequence shown here is derived from an EMBL/GenBank/DDBJ whole genome shotgun (WGS) entry which is preliminary data.</text>
</comment>
<organism evidence="2 3">
    <name type="scientific">Chiloscyllium punctatum</name>
    <name type="common">Brownbanded bambooshark</name>
    <name type="synonym">Hemiscyllium punctatum</name>
    <dbReference type="NCBI Taxonomy" id="137246"/>
    <lineage>
        <taxon>Eukaryota</taxon>
        <taxon>Metazoa</taxon>
        <taxon>Chordata</taxon>
        <taxon>Craniata</taxon>
        <taxon>Vertebrata</taxon>
        <taxon>Chondrichthyes</taxon>
        <taxon>Elasmobranchii</taxon>
        <taxon>Galeomorphii</taxon>
        <taxon>Galeoidea</taxon>
        <taxon>Orectolobiformes</taxon>
        <taxon>Hemiscylliidae</taxon>
        <taxon>Chiloscyllium</taxon>
    </lineage>
</organism>
<sequence length="95" mass="10760">MVFRKYHNEDGSEGEEMFLRCSDNPPAQSLGSESGAEQEEGARGPAPAPAPAPALIITRCFHFHFLQGTRTGDRGRSLSEFRFVLEKRSQWRHQR</sequence>
<dbReference type="EMBL" id="BEZZ01000725">
    <property type="protein sequence ID" value="GCC35631.1"/>
    <property type="molecule type" value="Genomic_DNA"/>
</dbReference>